<reference evidence="2" key="1">
    <citation type="journal article" date="2020" name="bioRxiv">
        <title>Chromosome-level reference genome of the European wasp spider Argiope bruennichi: a resource for studies on range expansion and evolutionary adaptation.</title>
        <authorList>
            <person name="Sheffer M.M."/>
            <person name="Hoppe A."/>
            <person name="Krehenwinkel H."/>
            <person name="Uhl G."/>
            <person name="Kuss A.W."/>
            <person name="Jensen L."/>
            <person name="Jensen C."/>
            <person name="Gillespie R.G."/>
            <person name="Hoff K.J."/>
            <person name="Prost S."/>
        </authorList>
    </citation>
    <scope>NUCLEOTIDE SEQUENCE</scope>
</reference>
<reference evidence="2" key="2">
    <citation type="submission" date="2020-06" db="EMBL/GenBank/DDBJ databases">
        <authorList>
            <person name="Sheffer M."/>
        </authorList>
    </citation>
    <scope>NUCLEOTIDE SEQUENCE</scope>
</reference>
<dbReference type="AlphaFoldDB" id="A0A8T0E3K1"/>
<sequence>MGDLLEGRGLSKTRLLFCGIDLAGPISILKHEAEEPKTRKVIGKYGFECLGKNFVKAKLSWAFYGWNSHKIKDCTNSHLKLYICEGNHNSLLHEDVKKGLDRSKVVLSWLSSPPRNWKPFVAKTGRQKILGPIHKIDGGMYVKGKFRRIGSRGLSTKDLPDCRLWVGGPYFPIIHQRLTGQANQYSKPMTRVLNGEEKKLPRVATKPLVVWAPSPLLPSAPHRRQPPLTPGTRRLTNLHLTVKEPAETINIHAPHDGPLERETTPTIPKSVWAVLTRIRKQARNRQRRPTGEKEESPPPGERRKTSPTPTANIRRILKCAPVQPSSPRTLTSTPTDLPPPPLLMWAPPCHYKIENTNNERRQSPNRARTPMALERSKRRREVGETVRRVTLYLKSEKATNNETEWKEDENSQSCSFLVVFTSSKLEALCCQQELPKILDLIPQNRWRYVTVQREIQEILDPEFVSKGSARLSPIVERAYFPIIIRG</sequence>
<dbReference type="Proteomes" id="UP000807504">
    <property type="component" value="Unassembled WGS sequence"/>
</dbReference>
<feature type="compositionally biased region" description="Basic and acidic residues" evidence="1">
    <location>
        <begin position="289"/>
        <end position="304"/>
    </location>
</feature>
<dbReference type="EMBL" id="JABXBU010002231">
    <property type="protein sequence ID" value="KAF8764471.1"/>
    <property type="molecule type" value="Genomic_DNA"/>
</dbReference>
<keyword evidence="3" id="KW-1185">Reference proteome</keyword>
<comment type="caution">
    <text evidence="2">The sequence shown here is derived from an EMBL/GenBank/DDBJ whole genome shotgun (WGS) entry which is preliminary data.</text>
</comment>
<name>A0A8T0E3K1_ARGBR</name>
<feature type="compositionally biased region" description="Low complexity" evidence="1">
    <location>
        <begin position="325"/>
        <end position="335"/>
    </location>
</feature>
<gene>
    <name evidence="2" type="ORF">HNY73_022538</name>
</gene>
<evidence type="ECO:0000313" key="3">
    <source>
        <dbReference type="Proteomes" id="UP000807504"/>
    </source>
</evidence>
<feature type="compositionally biased region" description="Basic and acidic residues" evidence="1">
    <location>
        <begin position="253"/>
        <end position="263"/>
    </location>
</feature>
<accession>A0A8T0E3K1</accession>
<feature type="region of interest" description="Disordered" evidence="1">
    <location>
        <begin position="250"/>
        <end position="341"/>
    </location>
</feature>
<evidence type="ECO:0000256" key="1">
    <source>
        <dbReference type="SAM" id="MobiDB-lite"/>
    </source>
</evidence>
<organism evidence="2 3">
    <name type="scientific">Argiope bruennichi</name>
    <name type="common">Wasp spider</name>
    <name type="synonym">Aranea bruennichi</name>
    <dbReference type="NCBI Taxonomy" id="94029"/>
    <lineage>
        <taxon>Eukaryota</taxon>
        <taxon>Metazoa</taxon>
        <taxon>Ecdysozoa</taxon>
        <taxon>Arthropoda</taxon>
        <taxon>Chelicerata</taxon>
        <taxon>Arachnida</taxon>
        <taxon>Araneae</taxon>
        <taxon>Araneomorphae</taxon>
        <taxon>Entelegynae</taxon>
        <taxon>Araneoidea</taxon>
        <taxon>Araneidae</taxon>
        <taxon>Argiope</taxon>
    </lineage>
</organism>
<evidence type="ECO:0000313" key="2">
    <source>
        <dbReference type="EMBL" id="KAF8764471.1"/>
    </source>
</evidence>
<feature type="region of interest" description="Disordered" evidence="1">
    <location>
        <begin position="355"/>
        <end position="380"/>
    </location>
</feature>
<feature type="compositionally biased region" description="Basic residues" evidence="1">
    <location>
        <begin position="277"/>
        <end position="288"/>
    </location>
</feature>
<protein>
    <submittedName>
        <fullName evidence="2">Uncharacterized protein</fullName>
    </submittedName>
</protein>
<proteinExistence type="predicted"/>